<dbReference type="InterPro" id="IPR011078">
    <property type="entry name" value="PyrdxlP_homeostasis"/>
</dbReference>
<gene>
    <name evidence="5" type="ORF">QC825_13155</name>
</gene>
<dbReference type="HAMAP" id="MF_02087">
    <property type="entry name" value="PLP_homeostasis"/>
    <property type="match status" value="1"/>
</dbReference>
<dbReference type="PROSITE" id="PS01211">
    <property type="entry name" value="UPF0001"/>
    <property type="match status" value="1"/>
</dbReference>
<name>A0ABU1GYE3_9GAMM</name>
<feature type="modified residue" description="N6-(pyridoxal phosphate)lysine" evidence="2">
    <location>
        <position position="38"/>
    </location>
</feature>
<dbReference type="Pfam" id="PF01168">
    <property type="entry name" value="Ala_racemase_N"/>
    <property type="match status" value="1"/>
</dbReference>
<accession>A0ABU1GYE3</accession>
<dbReference type="PANTHER" id="PTHR10146">
    <property type="entry name" value="PROLINE SYNTHETASE CO-TRANSCRIBED BACTERIAL HOMOLOG PROTEIN"/>
    <property type="match status" value="1"/>
</dbReference>
<evidence type="ECO:0000313" key="6">
    <source>
        <dbReference type="Proteomes" id="UP001269375"/>
    </source>
</evidence>
<dbReference type="CDD" id="cd06824">
    <property type="entry name" value="PLPDE_III_Yggs_like"/>
    <property type="match status" value="1"/>
</dbReference>
<evidence type="ECO:0000259" key="4">
    <source>
        <dbReference type="Pfam" id="PF01168"/>
    </source>
</evidence>
<dbReference type="Gene3D" id="3.20.20.10">
    <property type="entry name" value="Alanine racemase"/>
    <property type="match status" value="1"/>
</dbReference>
<keyword evidence="1 2" id="KW-0663">Pyridoxal phosphate</keyword>
<dbReference type="InterPro" id="IPR029066">
    <property type="entry name" value="PLP-binding_barrel"/>
</dbReference>
<sequence>MSKSSVSTNIVAVRQRLEQALVDAGRPHDDAHLLAVSKTKPERDLRDAFEAGQRAFGENYLQEALDKQHALSDLAIEWHFIGAVQSNKARAVAEAFQWCHTVDRLKIARRLNDHRPDHLPPLNICLQVNISGEASKSGAAPDDVHAIAETLITLPRLSFRGLMALPAPSETLIEQRKPFSRLRELFESLKARHPNQPLDTLSMGMSGDLEAAIAEGATLVRVGSAIFGAR</sequence>
<dbReference type="InterPro" id="IPR001608">
    <property type="entry name" value="Ala_racemase_N"/>
</dbReference>
<protein>
    <recommendedName>
        <fullName evidence="2">Pyridoxal phosphate homeostasis protein</fullName>
        <shortName evidence="2">PLP homeostasis protein</shortName>
    </recommendedName>
</protein>
<evidence type="ECO:0000256" key="2">
    <source>
        <dbReference type="HAMAP-Rule" id="MF_02087"/>
    </source>
</evidence>
<evidence type="ECO:0000256" key="3">
    <source>
        <dbReference type="RuleBase" id="RU004514"/>
    </source>
</evidence>
<reference evidence="5 6" key="1">
    <citation type="submission" date="2023-04" db="EMBL/GenBank/DDBJ databases">
        <title>A long-awaited taxogenomic arrangement of the family Halomonadaceae.</title>
        <authorList>
            <person name="De La Haba R."/>
            <person name="Chuvochina M."/>
            <person name="Wittouck S."/>
            <person name="Arahal D.R."/>
            <person name="Sanchez-Porro C."/>
            <person name="Hugenholtz P."/>
            <person name="Ventosa A."/>
        </authorList>
    </citation>
    <scope>NUCLEOTIDE SEQUENCE [LARGE SCALE GENOMIC DNA]</scope>
    <source>
        <strain evidence="5 6">DSM 22428</strain>
    </source>
</reference>
<dbReference type="PANTHER" id="PTHR10146:SF14">
    <property type="entry name" value="PYRIDOXAL PHOSPHATE HOMEOSTASIS PROTEIN"/>
    <property type="match status" value="1"/>
</dbReference>
<dbReference type="NCBIfam" id="TIGR00044">
    <property type="entry name" value="YggS family pyridoxal phosphate-dependent enzyme"/>
    <property type="match status" value="1"/>
</dbReference>
<dbReference type="RefSeq" id="WP_251595235.1">
    <property type="nucleotide sequence ID" value="NZ_JAMLJI010000004.1"/>
</dbReference>
<proteinExistence type="inferred from homology"/>
<dbReference type="EMBL" id="JARWAO010000008">
    <property type="protein sequence ID" value="MDR5897018.1"/>
    <property type="molecule type" value="Genomic_DNA"/>
</dbReference>
<comment type="function">
    <text evidence="2">Pyridoxal 5'-phosphate (PLP)-binding protein, which is involved in PLP homeostasis.</text>
</comment>
<evidence type="ECO:0000313" key="5">
    <source>
        <dbReference type="EMBL" id="MDR5897018.1"/>
    </source>
</evidence>
<evidence type="ECO:0000256" key="1">
    <source>
        <dbReference type="ARBA" id="ARBA00022898"/>
    </source>
</evidence>
<keyword evidence="6" id="KW-1185">Reference proteome</keyword>
<dbReference type="SUPFAM" id="SSF51419">
    <property type="entry name" value="PLP-binding barrel"/>
    <property type="match status" value="1"/>
</dbReference>
<comment type="similarity">
    <text evidence="2 3">Belongs to the pyridoxal phosphate-binding protein YggS/PROSC family.</text>
</comment>
<dbReference type="PIRSF" id="PIRSF004848">
    <property type="entry name" value="YBL036c_PLPDEIII"/>
    <property type="match status" value="1"/>
</dbReference>
<comment type="caution">
    <text evidence="5">The sequence shown here is derived from an EMBL/GenBank/DDBJ whole genome shotgun (WGS) entry which is preliminary data.</text>
</comment>
<organism evidence="5 6">
    <name type="scientific">Larsenimonas suaedae</name>
    <dbReference type="NCBI Taxonomy" id="1851019"/>
    <lineage>
        <taxon>Bacteria</taxon>
        <taxon>Pseudomonadati</taxon>
        <taxon>Pseudomonadota</taxon>
        <taxon>Gammaproteobacteria</taxon>
        <taxon>Oceanospirillales</taxon>
        <taxon>Halomonadaceae</taxon>
        <taxon>Larsenimonas</taxon>
    </lineage>
</organism>
<dbReference type="Proteomes" id="UP001269375">
    <property type="component" value="Unassembled WGS sequence"/>
</dbReference>
<feature type="domain" description="Alanine racemase N-terminal" evidence="4">
    <location>
        <begin position="30"/>
        <end position="229"/>
    </location>
</feature>